<accession>X0WGP6</accession>
<sequence length="130" mass="15529">MTYALNFNKEEISSRQIDYAKVNFKPEQQKLIKIISSLVCEQIEIPELAMRCTTWYAITDWQKMKNKSITEIADMEISEKLTTFKELFNIGKVRLKEILSYPKEQSELLLDIAFERAFKYYLQHLHRTQK</sequence>
<reference evidence="1" key="1">
    <citation type="journal article" date="2014" name="Front. Microbiol.">
        <title>High frequency of phylogenetically diverse reductive dehalogenase-homologous genes in deep subseafloor sedimentary metagenomes.</title>
        <authorList>
            <person name="Kawai M."/>
            <person name="Futagami T."/>
            <person name="Toyoda A."/>
            <person name="Takaki Y."/>
            <person name="Nishi S."/>
            <person name="Hori S."/>
            <person name="Arai W."/>
            <person name="Tsubouchi T."/>
            <person name="Morono Y."/>
            <person name="Uchiyama I."/>
            <person name="Ito T."/>
            <person name="Fujiyama A."/>
            <person name="Inagaki F."/>
            <person name="Takami H."/>
        </authorList>
    </citation>
    <scope>NUCLEOTIDE SEQUENCE</scope>
    <source>
        <strain evidence="1">Expedition CK06-06</strain>
    </source>
</reference>
<dbReference type="EMBL" id="BARS01042552">
    <property type="protein sequence ID" value="GAG30109.1"/>
    <property type="molecule type" value="Genomic_DNA"/>
</dbReference>
<comment type="caution">
    <text evidence="1">The sequence shown here is derived from an EMBL/GenBank/DDBJ whole genome shotgun (WGS) entry which is preliminary data.</text>
</comment>
<dbReference type="AlphaFoldDB" id="X0WGP6"/>
<evidence type="ECO:0000313" key="1">
    <source>
        <dbReference type="EMBL" id="GAG30109.1"/>
    </source>
</evidence>
<proteinExistence type="predicted"/>
<protein>
    <submittedName>
        <fullName evidence="1">Uncharacterized protein</fullName>
    </submittedName>
</protein>
<name>X0WGP6_9ZZZZ</name>
<organism evidence="1">
    <name type="scientific">marine sediment metagenome</name>
    <dbReference type="NCBI Taxonomy" id="412755"/>
    <lineage>
        <taxon>unclassified sequences</taxon>
        <taxon>metagenomes</taxon>
        <taxon>ecological metagenomes</taxon>
    </lineage>
</organism>
<gene>
    <name evidence="1" type="ORF">S01H1_64546</name>
</gene>